<dbReference type="PANTHER" id="PTHR40434:SF1">
    <property type="entry name" value="CUPIN TYPE-1 DOMAIN-CONTAINING PROTEIN"/>
    <property type="match status" value="1"/>
</dbReference>
<dbReference type="SUPFAM" id="SSF51182">
    <property type="entry name" value="RmlC-like cupins"/>
    <property type="match status" value="1"/>
</dbReference>
<keyword evidence="3" id="KW-1185">Reference proteome</keyword>
<sequence>MGREQETQVRSWGFGHVFTWSDGPVTRVWTDSWTQGLTSYCDSNAHYPPHSHSGLTTHLVVAGEMTLWYPNEPDREKKTYGVGSRVDVDAGRVHEVWMGDQGCTWNERLVSSEGSDATLVSQVIDVRGSIHQASHDLHNGFQSDDEYQSPYVKSRHYE</sequence>
<evidence type="ECO:0000256" key="1">
    <source>
        <dbReference type="SAM" id="MobiDB-lite"/>
    </source>
</evidence>
<evidence type="ECO:0000313" key="2">
    <source>
        <dbReference type="EMBL" id="KJK79777.1"/>
    </source>
</evidence>
<protein>
    <submittedName>
        <fullName evidence="2">Uncharacterized protein</fullName>
    </submittedName>
</protein>
<proteinExistence type="predicted"/>
<dbReference type="PANTHER" id="PTHR40434">
    <property type="entry name" value="CUPIN_2 DOMAIN-CONTAINING PROTEIN"/>
    <property type="match status" value="1"/>
</dbReference>
<dbReference type="Proteomes" id="UP000054544">
    <property type="component" value="Unassembled WGS sequence"/>
</dbReference>
<dbReference type="InterPro" id="IPR011051">
    <property type="entry name" value="RmlC_Cupin_sf"/>
</dbReference>
<evidence type="ECO:0000313" key="3">
    <source>
        <dbReference type="Proteomes" id="UP000054544"/>
    </source>
</evidence>
<dbReference type="InterPro" id="IPR014710">
    <property type="entry name" value="RmlC-like_jellyroll"/>
</dbReference>
<gene>
    <name evidence="2" type="ORF">H634G_05369</name>
</gene>
<organism evidence="2 3">
    <name type="scientific">Metarhizium anisopliae BRIP 53293</name>
    <dbReference type="NCBI Taxonomy" id="1291518"/>
    <lineage>
        <taxon>Eukaryota</taxon>
        <taxon>Fungi</taxon>
        <taxon>Dikarya</taxon>
        <taxon>Ascomycota</taxon>
        <taxon>Pezizomycotina</taxon>
        <taxon>Sordariomycetes</taxon>
        <taxon>Hypocreomycetidae</taxon>
        <taxon>Hypocreales</taxon>
        <taxon>Clavicipitaceae</taxon>
        <taxon>Metarhizium</taxon>
    </lineage>
</organism>
<name>A0A0D9P0F5_METAN</name>
<reference evidence="3" key="1">
    <citation type="journal article" date="2014" name="BMC Genomics">
        <title>The genome sequence of the biocontrol fungus Metarhizium anisopliae and comparative genomics of Metarhizium species.</title>
        <authorList>
            <person name="Pattemore J.A."/>
            <person name="Hane J.K."/>
            <person name="Williams A.H."/>
            <person name="Wilson B.A."/>
            <person name="Stodart B.J."/>
            <person name="Ash G.J."/>
        </authorList>
    </citation>
    <scope>NUCLEOTIDE SEQUENCE [LARGE SCALE GENOMIC DNA]</scope>
    <source>
        <strain evidence="3">BRIP 53293</strain>
    </source>
</reference>
<dbReference type="EMBL" id="KE384730">
    <property type="protein sequence ID" value="KJK79777.1"/>
    <property type="molecule type" value="Genomic_DNA"/>
</dbReference>
<feature type="region of interest" description="Disordered" evidence="1">
    <location>
        <begin position="135"/>
        <end position="158"/>
    </location>
</feature>
<dbReference type="AlphaFoldDB" id="A0A0D9P0F5"/>
<dbReference type="OrthoDB" id="5270965at2759"/>
<dbReference type="Gene3D" id="2.60.120.10">
    <property type="entry name" value="Jelly Rolls"/>
    <property type="match status" value="1"/>
</dbReference>
<accession>A0A0D9P0F5</accession>